<proteinExistence type="predicted"/>
<dbReference type="AlphaFoldDB" id="A0AAV4SQR5"/>
<evidence type="ECO:0000313" key="2">
    <source>
        <dbReference type="Proteomes" id="UP001054945"/>
    </source>
</evidence>
<keyword evidence="2" id="KW-1185">Reference proteome</keyword>
<reference evidence="1 2" key="1">
    <citation type="submission" date="2021-06" db="EMBL/GenBank/DDBJ databases">
        <title>Caerostris extrusa draft genome.</title>
        <authorList>
            <person name="Kono N."/>
            <person name="Arakawa K."/>
        </authorList>
    </citation>
    <scope>NUCLEOTIDE SEQUENCE [LARGE SCALE GENOMIC DNA]</scope>
</reference>
<gene>
    <name evidence="1" type="ORF">CEXT_492631</name>
</gene>
<protein>
    <submittedName>
        <fullName evidence="1">Uncharacterized protein</fullName>
    </submittedName>
</protein>
<dbReference type="Proteomes" id="UP001054945">
    <property type="component" value="Unassembled WGS sequence"/>
</dbReference>
<name>A0AAV4SQR5_CAEEX</name>
<comment type="caution">
    <text evidence="1">The sequence shown here is derived from an EMBL/GenBank/DDBJ whole genome shotgun (WGS) entry which is preliminary data.</text>
</comment>
<evidence type="ECO:0000313" key="1">
    <source>
        <dbReference type="EMBL" id="GIY36100.1"/>
    </source>
</evidence>
<dbReference type="EMBL" id="BPLR01010009">
    <property type="protein sequence ID" value="GIY36100.1"/>
    <property type="molecule type" value="Genomic_DNA"/>
</dbReference>
<sequence>MDPLLSLTLCPSTNATGQKTIDEHCYEFHHADHVIGVSVLSTGEFWIGRLTRPLYDSGSQGGPELASSWGSGFTGRNQQSYYKSVESYAKLLFCVLLGSADPVVFFCSSATRF</sequence>
<accession>A0AAV4SQR5</accession>
<organism evidence="1 2">
    <name type="scientific">Caerostris extrusa</name>
    <name type="common">Bark spider</name>
    <name type="synonym">Caerostris bankana</name>
    <dbReference type="NCBI Taxonomy" id="172846"/>
    <lineage>
        <taxon>Eukaryota</taxon>
        <taxon>Metazoa</taxon>
        <taxon>Ecdysozoa</taxon>
        <taxon>Arthropoda</taxon>
        <taxon>Chelicerata</taxon>
        <taxon>Arachnida</taxon>
        <taxon>Araneae</taxon>
        <taxon>Araneomorphae</taxon>
        <taxon>Entelegynae</taxon>
        <taxon>Araneoidea</taxon>
        <taxon>Araneidae</taxon>
        <taxon>Caerostris</taxon>
    </lineage>
</organism>